<sequence length="72" mass="7701">MKSSPSETSPAQGTSIEASTQKAEELGPGFPFEDPSVLHLKESCLVVETELMRQSPTPPSEVASRPPATFNQ</sequence>
<dbReference type="EMBL" id="JACXVP010000011">
    <property type="protein sequence ID" value="KAG5577841.1"/>
    <property type="molecule type" value="Genomic_DNA"/>
</dbReference>
<gene>
    <name evidence="2" type="ORF">H5410_057975</name>
</gene>
<comment type="caution">
    <text evidence="2">The sequence shown here is derived from an EMBL/GenBank/DDBJ whole genome shotgun (WGS) entry which is preliminary data.</text>
</comment>
<evidence type="ECO:0000256" key="1">
    <source>
        <dbReference type="SAM" id="MobiDB-lite"/>
    </source>
</evidence>
<evidence type="ECO:0000313" key="2">
    <source>
        <dbReference type="EMBL" id="KAG5577841.1"/>
    </source>
</evidence>
<dbReference type="AlphaFoldDB" id="A0A9J5WPP6"/>
<protein>
    <submittedName>
        <fullName evidence="2">Uncharacterized protein</fullName>
    </submittedName>
</protein>
<name>A0A9J5WPP6_SOLCO</name>
<dbReference type="Proteomes" id="UP000824120">
    <property type="component" value="Chromosome 11"/>
</dbReference>
<proteinExistence type="predicted"/>
<evidence type="ECO:0000313" key="3">
    <source>
        <dbReference type="Proteomes" id="UP000824120"/>
    </source>
</evidence>
<accession>A0A9J5WPP6</accession>
<organism evidence="2 3">
    <name type="scientific">Solanum commersonii</name>
    <name type="common">Commerson's wild potato</name>
    <name type="synonym">Commerson's nightshade</name>
    <dbReference type="NCBI Taxonomy" id="4109"/>
    <lineage>
        <taxon>Eukaryota</taxon>
        <taxon>Viridiplantae</taxon>
        <taxon>Streptophyta</taxon>
        <taxon>Embryophyta</taxon>
        <taxon>Tracheophyta</taxon>
        <taxon>Spermatophyta</taxon>
        <taxon>Magnoliopsida</taxon>
        <taxon>eudicotyledons</taxon>
        <taxon>Gunneridae</taxon>
        <taxon>Pentapetalae</taxon>
        <taxon>asterids</taxon>
        <taxon>lamiids</taxon>
        <taxon>Solanales</taxon>
        <taxon>Solanaceae</taxon>
        <taxon>Solanoideae</taxon>
        <taxon>Solaneae</taxon>
        <taxon>Solanum</taxon>
    </lineage>
</organism>
<feature type="compositionally biased region" description="Polar residues" evidence="1">
    <location>
        <begin position="1"/>
        <end position="21"/>
    </location>
</feature>
<keyword evidence="3" id="KW-1185">Reference proteome</keyword>
<reference evidence="2 3" key="1">
    <citation type="submission" date="2020-09" db="EMBL/GenBank/DDBJ databases">
        <title>De no assembly of potato wild relative species, Solanum commersonii.</title>
        <authorList>
            <person name="Cho K."/>
        </authorList>
    </citation>
    <scope>NUCLEOTIDE SEQUENCE [LARGE SCALE GENOMIC DNA]</scope>
    <source>
        <strain evidence="2">LZ3.2</strain>
        <tissue evidence="2">Leaf</tissue>
    </source>
</reference>
<feature type="region of interest" description="Disordered" evidence="1">
    <location>
        <begin position="51"/>
        <end position="72"/>
    </location>
</feature>
<feature type="region of interest" description="Disordered" evidence="1">
    <location>
        <begin position="1"/>
        <end position="35"/>
    </location>
</feature>